<evidence type="ECO:0000313" key="2">
    <source>
        <dbReference type="Proteomes" id="UP000515708"/>
    </source>
</evidence>
<dbReference type="Proteomes" id="UP000515708">
    <property type="component" value="Chromosome"/>
</dbReference>
<sequence>MAIPDITTLADEELVALAQSINTLLAVRAAEEADDAAARRAAIAAEITETVALIDKLTGYRDLTDADLAAIPVPVIIRELLTAHIDTLAQQVDMAHVITAAEY</sequence>
<organism evidence="1 2">
    <name type="scientific">Microbacterium esteraromaticum</name>
    <dbReference type="NCBI Taxonomy" id="57043"/>
    <lineage>
        <taxon>Bacteria</taxon>
        <taxon>Bacillati</taxon>
        <taxon>Actinomycetota</taxon>
        <taxon>Actinomycetes</taxon>
        <taxon>Micrococcales</taxon>
        <taxon>Microbacteriaceae</taxon>
        <taxon>Microbacterium</taxon>
    </lineage>
</organism>
<proteinExistence type="predicted"/>
<name>A0A7D7WGH3_9MICO</name>
<reference evidence="1 2" key="1">
    <citation type="journal article" date="2020" name="Front. Microbiol.">
        <title>Design of Bacterial Strain-Specific qPCR Assays Using NGS Data and Publicly Available Resources and Its Application to Track Biocontrol Strains.</title>
        <authorList>
            <person name="Hernandez I."/>
            <person name="Sant C."/>
            <person name="Martinez R."/>
            <person name="Fernandez C."/>
        </authorList>
    </citation>
    <scope>NUCLEOTIDE SEQUENCE [LARGE SCALE GENOMIC DNA]</scope>
    <source>
        <strain evidence="1 2">B24</strain>
    </source>
</reference>
<protein>
    <submittedName>
        <fullName evidence="1">Uncharacterized protein</fullName>
    </submittedName>
</protein>
<evidence type="ECO:0000313" key="1">
    <source>
        <dbReference type="EMBL" id="QMU97972.1"/>
    </source>
</evidence>
<accession>A0A7D7WGH3</accession>
<dbReference type="EMBL" id="CP043732">
    <property type="protein sequence ID" value="QMU97972.1"/>
    <property type="molecule type" value="Genomic_DNA"/>
</dbReference>
<dbReference type="AlphaFoldDB" id="A0A7D7WGH3"/>
<gene>
    <name evidence="1" type="ORF">FVO59_12750</name>
</gene>
<dbReference type="RefSeq" id="WP_182252981.1">
    <property type="nucleotide sequence ID" value="NZ_CP043732.1"/>
</dbReference>